<feature type="domain" description="LysM" evidence="6">
    <location>
        <begin position="646"/>
        <end position="692"/>
    </location>
</feature>
<dbReference type="InterPro" id="IPR052210">
    <property type="entry name" value="LysM1-like"/>
</dbReference>
<feature type="domain" description="LysM" evidence="6">
    <location>
        <begin position="347"/>
        <end position="393"/>
    </location>
</feature>
<dbReference type="Gene3D" id="3.10.350.10">
    <property type="entry name" value="LysM domain"/>
    <property type="match status" value="5"/>
</dbReference>
<name>A0A1S9RVK9_PENBI</name>
<feature type="signal peptide" evidence="5">
    <location>
        <begin position="1"/>
        <end position="20"/>
    </location>
</feature>
<dbReference type="CDD" id="cd00118">
    <property type="entry name" value="LysM"/>
    <property type="match status" value="2"/>
</dbReference>
<dbReference type="PANTHER" id="PTHR34997">
    <property type="entry name" value="AM15"/>
    <property type="match status" value="1"/>
</dbReference>
<dbReference type="GO" id="GO:0008061">
    <property type="term" value="F:chitin binding"/>
    <property type="evidence" value="ECO:0007669"/>
    <property type="project" value="UniProtKB-KW"/>
</dbReference>
<dbReference type="InterPro" id="IPR036779">
    <property type="entry name" value="LysM_dom_sf"/>
</dbReference>
<protein>
    <submittedName>
        <fullName evidence="7">Carbohydrate-binding module family 50 protein</fullName>
    </submittedName>
</protein>
<dbReference type="PANTHER" id="PTHR34997:SF2">
    <property type="entry name" value="LYSM DOMAIN-CONTAINING PROTEIN-RELATED"/>
    <property type="match status" value="1"/>
</dbReference>
<evidence type="ECO:0000256" key="3">
    <source>
        <dbReference type="ARBA" id="ARBA00023026"/>
    </source>
</evidence>
<dbReference type="Proteomes" id="UP000190744">
    <property type="component" value="Unassembled WGS sequence"/>
</dbReference>
<feature type="region of interest" description="Disordered" evidence="4">
    <location>
        <begin position="604"/>
        <end position="637"/>
    </location>
</feature>
<feature type="compositionally biased region" description="Low complexity" evidence="4">
    <location>
        <begin position="623"/>
        <end position="636"/>
    </location>
</feature>
<comment type="caution">
    <text evidence="7">The sequence shown here is derived from an EMBL/GenBank/DDBJ whole genome shotgun (WGS) entry which is preliminary data.</text>
</comment>
<accession>A0A1S9RVK9</accession>
<feature type="domain" description="LysM" evidence="6">
    <location>
        <begin position="730"/>
        <end position="776"/>
    </location>
</feature>
<feature type="domain" description="LysM" evidence="6">
    <location>
        <begin position="261"/>
        <end position="309"/>
    </location>
</feature>
<evidence type="ECO:0000256" key="4">
    <source>
        <dbReference type="SAM" id="MobiDB-lite"/>
    </source>
</evidence>
<evidence type="ECO:0000313" key="7">
    <source>
        <dbReference type="EMBL" id="OOQ89537.1"/>
    </source>
</evidence>
<evidence type="ECO:0000313" key="8">
    <source>
        <dbReference type="Proteomes" id="UP000190744"/>
    </source>
</evidence>
<sequence>MVSSLTLVTLLLGGWGAAVAADGYALYRADSEVLLDASENCLAAFNANVTCPALTGELFSSPFFEFNRNTTWLDLVCATSCRESLQEHRNNVRAACTGARYYDEFEKTTWQPWYPDDYMIYSHGIACLARSDGKLCNAYFWETGPPESDCDECMLKIIHHQANSPFAGDDSDRAHFSSVTEACHATGYPVTVATSLLISTPTPTATGCTGTTYAIQPTDDFYSIPKAQSVGTDQLLRSNGLSYVQDNFPTTGTLCIENKCQTHVLAPNDTCASIAAAADIWQVQLLTWNPNINPFCSNLERYVGNTFCISNPLGNYSLPDSPVVTPMPTPEPVPDNVGPNVNARCGRYYAIAEGEDCATITLKFNIGLNDFIFLNPDVNANCTNLWLNYSYCVQPVGEISTYPGYLPGPTATRPPFTAGPSTSIPWYDPDPTQDADLLVIPLGNSTRTDCWDYIWINSTDPDRLGCWDYAWAAGVEPDQFALWNPSIDHNVEDSLEPTYDYPCTLTPSVSYCIGLASPTPGNNNKDIAPAPTASAPVPRASGEISDCVWWTYTVEGLSCEDLLSNLGLTIDAFYQMNPSVKQDCTGLAVGTYYCGSTLTIGILADDNDDENPSPTPTSPPPTSTTTPGGVVTPTPTQEGMVSNCIEFYLVVTDDGCWSIANAHSISQADLYAWNPAVGNDCAGLWPNYYICVGVEGTTTTTTPTATATPTSTEPGPLGPTQAGIPDNCNKWIMQQDGVFCYDMAASAGIELQELYKLNPALNGDCSGLWAGYGYCVGTA</sequence>
<proteinExistence type="predicted"/>
<keyword evidence="2 5" id="KW-0732">Signal</keyword>
<keyword evidence="1" id="KW-0147">Chitin-binding</keyword>
<dbReference type="AlphaFoldDB" id="A0A1S9RVK9"/>
<dbReference type="SUPFAM" id="SSF54106">
    <property type="entry name" value="LysM domain"/>
    <property type="match status" value="1"/>
</dbReference>
<feature type="compositionally biased region" description="Low complexity" evidence="4">
    <location>
        <begin position="702"/>
        <end position="712"/>
    </location>
</feature>
<organism evidence="7 8">
    <name type="scientific">Penicillium brasilianum</name>
    <dbReference type="NCBI Taxonomy" id="104259"/>
    <lineage>
        <taxon>Eukaryota</taxon>
        <taxon>Fungi</taxon>
        <taxon>Dikarya</taxon>
        <taxon>Ascomycota</taxon>
        <taxon>Pezizomycotina</taxon>
        <taxon>Eurotiomycetes</taxon>
        <taxon>Eurotiomycetidae</taxon>
        <taxon>Eurotiales</taxon>
        <taxon>Aspergillaceae</taxon>
        <taxon>Penicillium</taxon>
    </lineage>
</organism>
<feature type="region of interest" description="Disordered" evidence="4">
    <location>
        <begin position="702"/>
        <end position="723"/>
    </location>
</feature>
<feature type="compositionally biased region" description="Pro residues" evidence="4">
    <location>
        <begin position="613"/>
        <end position="622"/>
    </location>
</feature>
<dbReference type="EMBL" id="LJBN01000107">
    <property type="protein sequence ID" value="OOQ89537.1"/>
    <property type="molecule type" value="Genomic_DNA"/>
</dbReference>
<evidence type="ECO:0000256" key="1">
    <source>
        <dbReference type="ARBA" id="ARBA00022669"/>
    </source>
</evidence>
<keyword evidence="3" id="KW-0843">Virulence</keyword>
<evidence type="ECO:0000256" key="5">
    <source>
        <dbReference type="SAM" id="SignalP"/>
    </source>
</evidence>
<evidence type="ECO:0000256" key="2">
    <source>
        <dbReference type="ARBA" id="ARBA00022729"/>
    </source>
</evidence>
<dbReference type="Pfam" id="PF01476">
    <property type="entry name" value="LysM"/>
    <property type="match status" value="2"/>
</dbReference>
<dbReference type="InterPro" id="IPR018392">
    <property type="entry name" value="LysM"/>
</dbReference>
<gene>
    <name evidence="7" type="ORF">PEBR_07834</name>
</gene>
<evidence type="ECO:0000259" key="6">
    <source>
        <dbReference type="PROSITE" id="PS51782"/>
    </source>
</evidence>
<reference evidence="8" key="1">
    <citation type="submission" date="2015-09" db="EMBL/GenBank/DDBJ databases">
        <authorList>
            <person name="Fill T.P."/>
            <person name="Baretta J.F."/>
            <person name="de Almeida L.G."/>
            <person name="Rocha M."/>
            <person name="de Souza D.H."/>
            <person name="Malavazi I."/>
            <person name="Cerdeira L.T."/>
            <person name="Hong H."/>
            <person name="Samborskyy M."/>
            <person name="de Vasconcelos A.T."/>
            <person name="Leadlay P."/>
            <person name="Rodrigues-Filho E."/>
        </authorList>
    </citation>
    <scope>NUCLEOTIDE SEQUENCE [LARGE SCALE GENOMIC DNA]</scope>
    <source>
        <strain evidence="8">LaBioMMi 136</strain>
    </source>
</reference>
<feature type="chain" id="PRO_5010532208" evidence="5">
    <location>
        <begin position="21"/>
        <end position="779"/>
    </location>
</feature>
<dbReference type="PROSITE" id="PS51782">
    <property type="entry name" value="LYSM"/>
    <property type="match status" value="4"/>
</dbReference>
<dbReference type="SMART" id="SM00257">
    <property type="entry name" value="LysM"/>
    <property type="match status" value="3"/>
</dbReference>